<proteinExistence type="inferred from homology"/>
<dbReference type="GO" id="GO:0003677">
    <property type="term" value="F:DNA binding"/>
    <property type="evidence" value="ECO:0007669"/>
    <property type="project" value="UniProtKB-UniRule"/>
</dbReference>
<accession>A0A158DHE5</accession>
<dbReference type="InterPro" id="IPR053876">
    <property type="entry name" value="Phage_int_M"/>
</dbReference>
<dbReference type="PROSITE" id="PS51898">
    <property type="entry name" value="TYR_RECOMBINASE"/>
    <property type="match status" value="1"/>
</dbReference>
<sequence length="403" mass="44874">MPRIVKPLTDAQLKNAKPQGKPYKLSDGGGLYVTVTAEGSKLWRLKYRCSGLERTIALGAYPAMTLADAREKREEAKRQIVKGLDPLVEKRAAQAKEGGRDSFKTVAQEWIAKQSNRWSASYAKTVTARLENDAYPKIGHLPVGAIRAADVLEMIAAIEKRKAFALAVKVHQLVSKVLQYAVVTARSERNVAADVRSALTPVQTEHLAAVTAEDDLKDLLGRIDAYGGSPWTRYALNLLAHTFLRPSAMLGVRWAEVDTDARVWSVPAARMKMRRDHIVPLTDATVGIFEALRAIRGRSEFVFPNHRTEGMPMGASALHSAMRNICDGKEAHTPHGFRSTASTLLHEKGYNSDVIEAQLAHKRPGVRGIYHRGDYLAERREMMAFWSQYLSDLRERSPLQQRA</sequence>
<dbReference type="AlphaFoldDB" id="A0A158DHE5"/>
<dbReference type="GO" id="GO:0006310">
    <property type="term" value="P:DNA recombination"/>
    <property type="evidence" value="ECO:0007669"/>
    <property type="project" value="UniProtKB-KW"/>
</dbReference>
<feature type="domain" description="Core-binding (CB)" evidence="7">
    <location>
        <begin position="101"/>
        <end position="182"/>
    </location>
</feature>
<evidence type="ECO:0000259" key="6">
    <source>
        <dbReference type="PROSITE" id="PS51898"/>
    </source>
</evidence>
<dbReference type="InterPro" id="IPR025166">
    <property type="entry name" value="Integrase_DNA_bind_dom"/>
</dbReference>
<evidence type="ECO:0000259" key="7">
    <source>
        <dbReference type="PROSITE" id="PS51900"/>
    </source>
</evidence>
<evidence type="ECO:0000256" key="3">
    <source>
        <dbReference type="ARBA" id="ARBA00023125"/>
    </source>
</evidence>
<dbReference type="RefSeq" id="WP_160147503.1">
    <property type="nucleotide sequence ID" value="NZ_FCOE02000039.1"/>
</dbReference>
<protein>
    <submittedName>
        <fullName evidence="8">Integrase</fullName>
    </submittedName>
</protein>
<dbReference type="InterPro" id="IPR010998">
    <property type="entry name" value="Integrase_recombinase_N"/>
</dbReference>
<evidence type="ECO:0000313" key="8">
    <source>
        <dbReference type="EMBL" id="SAK93988.1"/>
    </source>
</evidence>
<dbReference type="Proteomes" id="UP000054911">
    <property type="component" value="Unassembled WGS sequence"/>
</dbReference>
<dbReference type="InterPro" id="IPR038488">
    <property type="entry name" value="Integrase_DNA-bd_sf"/>
</dbReference>
<name>A0A158DHE5_9BURK</name>
<reference evidence="8" key="1">
    <citation type="submission" date="2016-01" db="EMBL/GenBank/DDBJ databases">
        <authorList>
            <person name="Peeters C."/>
        </authorList>
    </citation>
    <scope>NUCLEOTIDE SEQUENCE [LARGE SCALE GENOMIC DNA]</scope>
    <source>
        <strain evidence="8">LMG 29323</strain>
    </source>
</reference>
<feature type="domain" description="Tyr recombinase" evidence="6">
    <location>
        <begin position="205"/>
        <end position="383"/>
    </location>
</feature>
<dbReference type="EMBL" id="FCOE02000039">
    <property type="protein sequence ID" value="SAK93988.1"/>
    <property type="molecule type" value="Genomic_DNA"/>
</dbReference>
<evidence type="ECO:0000313" key="9">
    <source>
        <dbReference type="Proteomes" id="UP000054911"/>
    </source>
</evidence>
<evidence type="ECO:0000256" key="5">
    <source>
        <dbReference type="PROSITE-ProRule" id="PRU01248"/>
    </source>
</evidence>
<dbReference type="CDD" id="cd00801">
    <property type="entry name" value="INT_P4_C"/>
    <property type="match status" value="1"/>
</dbReference>
<evidence type="ECO:0000256" key="1">
    <source>
        <dbReference type="ARBA" id="ARBA00008857"/>
    </source>
</evidence>
<dbReference type="SUPFAM" id="SSF56349">
    <property type="entry name" value="DNA breaking-rejoining enzymes"/>
    <property type="match status" value="1"/>
</dbReference>
<dbReference type="PANTHER" id="PTHR30629:SF2">
    <property type="entry name" value="PROPHAGE INTEGRASE INTS-RELATED"/>
    <property type="match status" value="1"/>
</dbReference>
<comment type="similarity">
    <text evidence="1">Belongs to the 'phage' integrase family.</text>
</comment>
<keyword evidence="2" id="KW-0229">DNA integration</keyword>
<comment type="caution">
    <text evidence="8">The sequence shown here is derived from an EMBL/GenBank/DDBJ whole genome shotgun (WGS) entry which is preliminary data.</text>
</comment>
<organism evidence="8 9">
    <name type="scientific">Caballeronia pedi</name>
    <dbReference type="NCBI Taxonomy" id="1777141"/>
    <lineage>
        <taxon>Bacteria</taxon>
        <taxon>Pseudomonadati</taxon>
        <taxon>Pseudomonadota</taxon>
        <taxon>Betaproteobacteria</taxon>
        <taxon>Burkholderiales</taxon>
        <taxon>Burkholderiaceae</taxon>
        <taxon>Caballeronia</taxon>
    </lineage>
</organism>
<dbReference type="GO" id="GO:0015074">
    <property type="term" value="P:DNA integration"/>
    <property type="evidence" value="ECO:0007669"/>
    <property type="project" value="UniProtKB-KW"/>
</dbReference>
<dbReference type="PANTHER" id="PTHR30629">
    <property type="entry name" value="PROPHAGE INTEGRASE"/>
    <property type="match status" value="1"/>
</dbReference>
<dbReference type="Pfam" id="PF13356">
    <property type="entry name" value="Arm-DNA-bind_3"/>
    <property type="match status" value="1"/>
</dbReference>
<dbReference type="InterPro" id="IPR013762">
    <property type="entry name" value="Integrase-like_cat_sf"/>
</dbReference>
<dbReference type="PROSITE" id="PS51900">
    <property type="entry name" value="CB"/>
    <property type="match status" value="1"/>
</dbReference>
<evidence type="ECO:0000256" key="2">
    <source>
        <dbReference type="ARBA" id="ARBA00022908"/>
    </source>
</evidence>
<evidence type="ECO:0000256" key="4">
    <source>
        <dbReference type="ARBA" id="ARBA00023172"/>
    </source>
</evidence>
<dbReference type="Pfam" id="PF00589">
    <property type="entry name" value="Phage_integrase"/>
    <property type="match status" value="1"/>
</dbReference>
<dbReference type="InterPro" id="IPR002104">
    <property type="entry name" value="Integrase_catalytic"/>
</dbReference>
<keyword evidence="3 5" id="KW-0238">DNA-binding</keyword>
<dbReference type="InterPro" id="IPR044068">
    <property type="entry name" value="CB"/>
</dbReference>
<keyword evidence="4" id="KW-0233">DNA recombination</keyword>
<dbReference type="STRING" id="1777141.AWB80_06900"/>
<dbReference type="Gene3D" id="1.10.150.130">
    <property type="match status" value="1"/>
</dbReference>
<dbReference type="Pfam" id="PF22022">
    <property type="entry name" value="Phage_int_M"/>
    <property type="match status" value="1"/>
</dbReference>
<dbReference type="InterPro" id="IPR011010">
    <property type="entry name" value="DNA_brk_join_enz"/>
</dbReference>
<dbReference type="Gene3D" id="1.10.443.10">
    <property type="entry name" value="Intergrase catalytic core"/>
    <property type="match status" value="1"/>
</dbReference>
<dbReference type="InterPro" id="IPR050808">
    <property type="entry name" value="Phage_Integrase"/>
</dbReference>
<dbReference type="OrthoDB" id="9775880at2"/>
<gene>
    <name evidence="8" type="ORF">AWB80_06900</name>
</gene>
<dbReference type="Gene3D" id="3.30.160.390">
    <property type="entry name" value="Integrase, DNA-binding domain"/>
    <property type="match status" value="1"/>
</dbReference>
<keyword evidence="9" id="KW-1185">Reference proteome</keyword>